<dbReference type="InterPro" id="IPR036396">
    <property type="entry name" value="Cyt_P450_sf"/>
</dbReference>
<feature type="compositionally biased region" description="Polar residues" evidence="8">
    <location>
        <begin position="7"/>
        <end position="23"/>
    </location>
</feature>
<dbReference type="EMBL" id="FRBK01000016">
    <property type="protein sequence ID" value="SHM94738.1"/>
    <property type="molecule type" value="Genomic_DNA"/>
</dbReference>
<dbReference type="PRINTS" id="PR00359">
    <property type="entry name" value="BP450"/>
</dbReference>
<comment type="caution">
    <text evidence="9">The sequence shown here is derived from an EMBL/GenBank/DDBJ whole genome shotgun (WGS) entry which is preliminary data.</text>
</comment>
<keyword evidence="6 7" id="KW-0503">Monooxygenase</keyword>
<keyword evidence="4 7" id="KW-0560">Oxidoreductase</keyword>
<dbReference type="GO" id="GO:0016705">
    <property type="term" value="F:oxidoreductase activity, acting on paired donors, with incorporation or reduction of molecular oxygen"/>
    <property type="evidence" value="ECO:0007669"/>
    <property type="project" value="InterPro"/>
</dbReference>
<dbReference type="Pfam" id="PF00067">
    <property type="entry name" value="p450"/>
    <property type="match status" value="1"/>
</dbReference>
<evidence type="ECO:0000256" key="7">
    <source>
        <dbReference type="RuleBase" id="RU000461"/>
    </source>
</evidence>
<dbReference type="SUPFAM" id="SSF48264">
    <property type="entry name" value="Cytochrome P450"/>
    <property type="match status" value="1"/>
</dbReference>
<evidence type="ECO:0000256" key="2">
    <source>
        <dbReference type="ARBA" id="ARBA00022617"/>
    </source>
</evidence>
<comment type="similarity">
    <text evidence="1 7">Belongs to the cytochrome P450 family.</text>
</comment>
<evidence type="ECO:0000256" key="1">
    <source>
        <dbReference type="ARBA" id="ARBA00010617"/>
    </source>
</evidence>
<evidence type="ECO:0000256" key="5">
    <source>
        <dbReference type="ARBA" id="ARBA00023004"/>
    </source>
</evidence>
<evidence type="ECO:0000256" key="8">
    <source>
        <dbReference type="SAM" id="MobiDB-lite"/>
    </source>
</evidence>
<feature type="region of interest" description="Disordered" evidence="8">
    <location>
        <begin position="1"/>
        <end position="54"/>
    </location>
</feature>
<gene>
    <name evidence="9" type="ORF">SAMN05216268_116209</name>
</gene>
<evidence type="ECO:0000256" key="3">
    <source>
        <dbReference type="ARBA" id="ARBA00022723"/>
    </source>
</evidence>
<organism evidence="9 10">
    <name type="scientific">Streptomyces yunnanensis</name>
    <dbReference type="NCBI Taxonomy" id="156453"/>
    <lineage>
        <taxon>Bacteria</taxon>
        <taxon>Bacillati</taxon>
        <taxon>Actinomycetota</taxon>
        <taxon>Actinomycetes</taxon>
        <taxon>Kitasatosporales</taxon>
        <taxon>Streptomycetaceae</taxon>
        <taxon>Streptomyces</taxon>
    </lineage>
</organism>
<evidence type="ECO:0000256" key="6">
    <source>
        <dbReference type="ARBA" id="ARBA00023033"/>
    </source>
</evidence>
<dbReference type="Proteomes" id="UP000184388">
    <property type="component" value="Unassembled WGS sequence"/>
</dbReference>
<dbReference type="PANTHER" id="PTHR46696:SF1">
    <property type="entry name" value="CYTOCHROME P450 YJIB-RELATED"/>
    <property type="match status" value="1"/>
</dbReference>
<evidence type="ECO:0000313" key="9">
    <source>
        <dbReference type="EMBL" id="SHM94738.1"/>
    </source>
</evidence>
<dbReference type="PANTHER" id="PTHR46696">
    <property type="entry name" value="P450, PUTATIVE (EUROFUNG)-RELATED"/>
    <property type="match status" value="1"/>
</dbReference>
<dbReference type="GO" id="GO:0020037">
    <property type="term" value="F:heme binding"/>
    <property type="evidence" value="ECO:0007669"/>
    <property type="project" value="InterPro"/>
</dbReference>
<evidence type="ECO:0000313" key="10">
    <source>
        <dbReference type="Proteomes" id="UP000184388"/>
    </source>
</evidence>
<reference evidence="10" key="1">
    <citation type="submission" date="2016-11" db="EMBL/GenBank/DDBJ databases">
        <authorList>
            <person name="Jaros S."/>
            <person name="Januszkiewicz K."/>
            <person name="Wedrychowicz H."/>
        </authorList>
    </citation>
    <scope>NUCLEOTIDE SEQUENCE [LARGE SCALE GENOMIC DNA]</scope>
    <source>
        <strain evidence="10">CGMCC 4.3555</strain>
    </source>
</reference>
<protein>
    <submittedName>
        <fullName evidence="9">Cytochrome P450</fullName>
    </submittedName>
</protein>
<dbReference type="InterPro" id="IPR017972">
    <property type="entry name" value="Cyt_P450_CS"/>
</dbReference>
<dbReference type="Gene3D" id="1.10.630.10">
    <property type="entry name" value="Cytochrome P450"/>
    <property type="match status" value="1"/>
</dbReference>
<evidence type="ECO:0000256" key="4">
    <source>
        <dbReference type="ARBA" id="ARBA00023002"/>
    </source>
</evidence>
<dbReference type="InterPro" id="IPR002397">
    <property type="entry name" value="Cyt_P450_B"/>
</dbReference>
<proteinExistence type="inferred from homology"/>
<name>A0A9X8QXZ7_9ACTN</name>
<keyword evidence="3 7" id="KW-0479">Metal-binding</keyword>
<sequence>MPEHPQTEQAPQGGQPPQISEAPQGSGDAWGSKTSAPRRSPFTDPSPDSGTSAVIDLPAYGQDFVDDPYPYYAKLREQGPVHRIRTPYDQDSWLVVGHEAVRAALADPRLGKDWSSANLERVVGEAPLFTNMLDVDPPHHTRLRKLVAKEFTSRRVEALRPRVQHLTDELLDAMLAAPDGRADLIEALAFPLPMTVICELLGVPSIDRESFRAWSHELVSPTGPEEVVRATQEMSDYLSALIETQRREPIDGLLSALIRTSDEDGDRLSRDELIGTAFLLLVAGHETTVNLIANGVRALLEHPAQLAALRADDGLLDNAVEEMLRYDGPVETATWRCASEPVELGGTVIPAGSPVLISLASASRDPQRFAVADDFDITRDPRGHVAFGHGIHFCLGAPLARLEGRIALRSLLNRCPSLALDTAADAPNWRTGLLMRGMDRLPIRWDG</sequence>
<keyword evidence="2 7" id="KW-0349">Heme</keyword>
<accession>A0A9X8QXZ7</accession>
<dbReference type="FunFam" id="1.10.630.10:FF:000018">
    <property type="entry name" value="Cytochrome P450 monooxygenase"/>
    <property type="match status" value="1"/>
</dbReference>
<dbReference type="AlphaFoldDB" id="A0A9X8QXZ7"/>
<dbReference type="GO" id="GO:0004497">
    <property type="term" value="F:monooxygenase activity"/>
    <property type="evidence" value="ECO:0007669"/>
    <property type="project" value="UniProtKB-KW"/>
</dbReference>
<dbReference type="PROSITE" id="PS00086">
    <property type="entry name" value="CYTOCHROME_P450"/>
    <property type="match status" value="1"/>
</dbReference>
<dbReference type="CDD" id="cd11029">
    <property type="entry name" value="CYP107-like"/>
    <property type="match status" value="1"/>
</dbReference>
<keyword evidence="5 7" id="KW-0408">Iron</keyword>
<dbReference type="GO" id="GO:0005506">
    <property type="term" value="F:iron ion binding"/>
    <property type="evidence" value="ECO:0007669"/>
    <property type="project" value="InterPro"/>
</dbReference>
<dbReference type="InterPro" id="IPR001128">
    <property type="entry name" value="Cyt_P450"/>
</dbReference>
<dbReference type="RefSeq" id="WP_079182181.1">
    <property type="nucleotide sequence ID" value="NZ_FRBK01000016.1"/>
</dbReference>